<evidence type="ECO:0000313" key="2">
    <source>
        <dbReference type="Proteomes" id="UP000661607"/>
    </source>
</evidence>
<dbReference type="Proteomes" id="UP000661607">
    <property type="component" value="Unassembled WGS sequence"/>
</dbReference>
<evidence type="ECO:0000313" key="1">
    <source>
        <dbReference type="EMBL" id="MBE1560075.1"/>
    </source>
</evidence>
<sequence>MGRVELAARVLGVESQVPAVTRALCQFAGWPILAPGPGLTLLEGLVGRLDAVDDGVLRTPRDLTDAAVLPHPRASEVSDEILSHISPGHSDNINFFGVINVDVEAELAKLDTSGWRPLRPAQLRELRLTP</sequence>
<name>A0ABR9KDJ3_9ACTN</name>
<protein>
    <submittedName>
        <fullName evidence="1">Uncharacterized protein</fullName>
    </submittedName>
</protein>
<gene>
    <name evidence="1" type="ORF">H4W81_002854</name>
</gene>
<accession>A0ABR9KDJ3</accession>
<reference evidence="1 2" key="1">
    <citation type="submission" date="2020-10" db="EMBL/GenBank/DDBJ databases">
        <title>Sequencing the genomes of 1000 actinobacteria strains.</title>
        <authorList>
            <person name="Klenk H.-P."/>
        </authorList>
    </citation>
    <scope>NUCLEOTIDE SEQUENCE [LARGE SCALE GENOMIC DNA]</scope>
    <source>
        <strain evidence="1 2">DSM 43748</strain>
    </source>
</reference>
<comment type="caution">
    <text evidence="1">The sequence shown here is derived from an EMBL/GenBank/DDBJ whole genome shotgun (WGS) entry which is preliminary data.</text>
</comment>
<proteinExistence type="predicted"/>
<dbReference type="RefSeq" id="WP_192775214.1">
    <property type="nucleotide sequence ID" value="NZ_BAAASY010000044.1"/>
</dbReference>
<organism evidence="1 2">
    <name type="scientific">Nonomuraea africana</name>
    <dbReference type="NCBI Taxonomy" id="46171"/>
    <lineage>
        <taxon>Bacteria</taxon>
        <taxon>Bacillati</taxon>
        <taxon>Actinomycetota</taxon>
        <taxon>Actinomycetes</taxon>
        <taxon>Streptosporangiales</taxon>
        <taxon>Streptosporangiaceae</taxon>
        <taxon>Nonomuraea</taxon>
    </lineage>
</organism>
<keyword evidence="2" id="KW-1185">Reference proteome</keyword>
<dbReference type="EMBL" id="JADBEF010000001">
    <property type="protein sequence ID" value="MBE1560075.1"/>
    <property type="molecule type" value="Genomic_DNA"/>
</dbReference>